<keyword evidence="2" id="KW-0812">Transmembrane</keyword>
<feature type="transmembrane region" description="Helical" evidence="2">
    <location>
        <begin position="61"/>
        <end position="79"/>
    </location>
</feature>
<proteinExistence type="predicted"/>
<feature type="transmembrane region" description="Helical" evidence="2">
    <location>
        <begin position="206"/>
        <end position="222"/>
    </location>
</feature>
<keyword evidence="2" id="KW-1133">Transmembrane helix</keyword>
<keyword evidence="4" id="KW-1185">Reference proteome</keyword>
<dbReference type="AlphaFoldDB" id="A0A9X5CNL7"/>
<feature type="transmembrane region" description="Helical" evidence="2">
    <location>
        <begin position="91"/>
        <end position="111"/>
    </location>
</feature>
<name>A0A9X5CNL7_9ACTN</name>
<evidence type="ECO:0000256" key="1">
    <source>
        <dbReference type="SAM" id="MobiDB-lite"/>
    </source>
</evidence>
<gene>
    <name evidence="3" type="ORF">G3I18_24975</name>
</gene>
<dbReference type="EMBL" id="JAAGNA010000856">
    <property type="protein sequence ID" value="NEC51790.1"/>
    <property type="molecule type" value="Genomic_DNA"/>
</dbReference>
<comment type="caution">
    <text evidence="3">The sequence shown here is derived from an EMBL/GenBank/DDBJ whole genome shotgun (WGS) entry which is preliminary data.</text>
</comment>
<accession>A0A9X5CNL7</accession>
<feature type="transmembrane region" description="Helical" evidence="2">
    <location>
        <begin position="228"/>
        <end position="246"/>
    </location>
</feature>
<evidence type="ECO:0000313" key="3">
    <source>
        <dbReference type="EMBL" id="NEC51790.1"/>
    </source>
</evidence>
<keyword evidence="2" id="KW-0472">Membrane</keyword>
<evidence type="ECO:0000256" key="2">
    <source>
        <dbReference type="SAM" id="Phobius"/>
    </source>
</evidence>
<organism evidence="3 4">
    <name type="scientific">Actinospica acidiphila</name>
    <dbReference type="NCBI Taxonomy" id="304899"/>
    <lineage>
        <taxon>Bacteria</taxon>
        <taxon>Bacillati</taxon>
        <taxon>Actinomycetota</taxon>
        <taxon>Actinomycetes</taxon>
        <taxon>Catenulisporales</taxon>
        <taxon>Actinospicaceae</taxon>
        <taxon>Actinospica</taxon>
    </lineage>
</organism>
<reference evidence="3 4" key="1">
    <citation type="submission" date="2020-01" db="EMBL/GenBank/DDBJ databases">
        <title>Insect and environment-associated Actinomycetes.</title>
        <authorList>
            <person name="Currrie C."/>
            <person name="Chevrette M."/>
            <person name="Carlson C."/>
            <person name="Stubbendieck R."/>
            <person name="Wendt-Pienkowski E."/>
        </authorList>
    </citation>
    <scope>NUCLEOTIDE SEQUENCE [LARGE SCALE GENOMIC DNA]</scope>
    <source>
        <strain evidence="3 4">SID8189</strain>
    </source>
</reference>
<feature type="region of interest" description="Disordered" evidence="1">
    <location>
        <begin position="162"/>
        <end position="191"/>
    </location>
</feature>
<dbReference type="Proteomes" id="UP000471745">
    <property type="component" value="Unassembled WGS sequence"/>
</dbReference>
<evidence type="ECO:0000313" key="4">
    <source>
        <dbReference type="Proteomes" id="UP000471745"/>
    </source>
</evidence>
<protein>
    <submittedName>
        <fullName evidence="3">Uncharacterized protein</fullName>
    </submittedName>
</protein>
<sequence length="290" mass="30275">MTEARTVTPPLGGAALATDSRLLERVRAVGVHTGVDYTDDAAVSDLLARHRRAVERTTRAPAVWIGGLTLAAGVIWPFIGSVVAATAGNPLLAYAPAGPLLVVAAACLTLVRLRWKRALMHGELTGYREVLGLARAYGIEPAHVPAWLEGRREDGGGKGVAPIPVYAPAERSDDSRTPSPATAPPKPATVSEYERIADQGGWHDEVGWLLLFAGGIGAGVGVSSGEPLGLAALALVPLAVVIWTAGHRQGRRKAGLRPEAEAYAQAVVEARSVGAQTPDLSPQLRALLDD</sequence>